<keyword evidence="2 9" id="KW-0479">Metal-binding</keyword>
<dbReference type="AlphaFoldDB" id="A0A7C2K4C2"/>
<gene>
    <name evidence="11" type="primary">cas4</name>
    <name evidence="11" type="ORF">ENQ77_06500</name>
    <name evidence="12" type="ORF">ENU66_02445</name>
</gene>
<reference evidence="11" key="1">
    <citation type="journal article" date="2020" name="mSystems">
        <title>Genome- and Community-Level Interaction Insights into Carbon Utilization and Element Cycling Functions of Hydrothermarchaeota in Hydrothermal Sediment.</title>
        <authorList>
            <person name="Zhou Z."/>
            <person name="Liu Y."/>
            <person name="Xu W."/>
            <person name="Pan J."/>
            <person name="Luo Z.H."/>
            <person name="Li M."/>
        </authorList>
    </citation>
    <scope>NUCLEOTIDE SEQUENCE [LARGE SCALE GENOMIC DNA]</scope>
    <source>
        <strain evidence="11">SpSt-34</strain>
        <strain evidence="12">SpSt-69</strain>
    </source>
</reference>
<comment type="caution">
    <text evidence="11">The sequence shown here is derived from an EMBL/GenBank/DDBJ whole genome shotgun (WGS) entry which is preliminary data.</text>
</comment>
<evidence type="ECO:0000256" key="8">
    <source>
        <dbReference type="ARBA" id="ARBA00023211"/>
    </source>
</evidence>
<accession>A0A7C2K4C2</accession>
<keyword evidence="3 9" id="KW-0378">Hydrolase</keyword>
<dbReference type="EC" id="3.1.12.1" evidence="9"/>
<name>A0A7C2K4C2_UNCW3</name>
<keyword evidence="1 9" id="KW-0540">Nuclease</keyword>
<comment type="cofactor">
    <cofactor evidence="9">
        <name>iron-sulfur cluster</name>
        <dbReference type="ChEBI" id="CHEBI:30408"/>
    </cofactor>
</comment>
<evidence type="ECO:0000313" key="11">
    <source>
        <dbReference type="EMBL" id="HEN28281.1"/>
    </source>
</evidence>
<evidence type="ECO:0000256" key="2">
    <source>
        <dbReference type="ARBA" id="ARBA00022723"/>
    </source>
</evidence>
<evidence type="ECO:0000313" key="12">
    <source>
        <dbReference type="EMBL" id="HGL17182.1"/>
    </source>
</evidence>
<dbReference type="GO" id="GO:0051536">
    <property type="term" value="F:iron-sulfur cluster binding"/>
    <property type="evidence" value="ECO:0007669"/>
    <property type="project" value="UniProtKB-KW"/>
</dbReference>
<keyword evidence="6 9" id="KW-0411">Iron-sulfur</keyword>
<evidence type="ECO:0000256" key="5">
    <source>
        <dbReference type="ARBA" id="ARBA00023004"/>
    </source>
</evidence>
<dbReference type="Gene3D" id="3.90.320.10">
    <property type="match status" value="1"/>
</dbReference>
<keyword evidence="7 9" id="KW-0051">Antiviral defense</keyword>
<comment type="cofactor">
    <cofactor evidence="9">
        <name>Mg(2+)</name>
        <dbReference type="ChEBI" id="CHEBI:18420"/>
    </cofactor>
    <cofactor evidence="9">
        <name>Mn(2+)</name>
        <dbReference type="ChEBI" id="CHEBI:29035"/>
    </cofactor>
    <text evidence="9">Mg(2+) or Mn(2+) required for ssDNA cleavage activity.</text>
</comment>
<dbReference type="GO" id="GO:0046872">
    <property type="term" value="F:metal ion binding"/>
    <property type="evidence" value="ECO:0007669"/>
    <property type="project" value="UniProtKB-KW"/>
</dbReference>
<keyword evidence="4 9" id="KW-0269">Exonuclease</keyword>
<dbReference type="PANTHER" id="PTHR37168">
    <property type="entry name" value="CRISPR-ASSOCIATED EXONUCLEASE CAS4"/>
    <property type="match status" value="1"/>
</dbReference>
<proteinExistence type="inferred from homology"/>
<evidence type="ECO:0000259" key="10">
    <source>
        <dbReference type="Pfam" id="PF01930"/>
    </source>
</evidence>
<dbReference type="EMBL" id="DSOL01000186">
    <property type="protein sequence ID" value="HEN28281.1"/>
    <property type="molecule type" value="Genomic_DNA"/>
</dbReference>
<dbReference type="GO" id="GO:0051607">
    <property type="term" value="P:defense response to virus"/>
    <property type="evidence" value="ECO:0007669"/>
    <property type="project" value="UniProtKB-KW"/>
</dbReference>
<dbReference type="InterPro" id="IPR022765">
    <property type="entry name" value="Dna2/Cas4_DUF83"/>
</dbReference>
<dbReference type="PANTHER" id="PTHR37168:SF2">
    <property type="entry name" value="CRISPR-ASSOCIATED EXONUCLEASE CAS4"/>
    <property type="match status" value="1"/>
</dbReference>
<feature type="domain" description="DUF83" evidence="10">
    <location>
        <begin position="8"/>
        <end position="167"/>
    </location>
</feature>
<keyword evidence="8 9" id="KW-0464">Manganese</keyword>
<evidence type="ECO:0000256" key="1">
    <source>
        <dbReference type="ARBA" id="ARBA00022722"/>
    </source>
</evidence>
<dbReference type="NCBIfam" id="TIGR00372">
    <property type="entry name" value="cas4"/>
    <property type="match status" value="1"/>
</dbReference>
<comment type="function">
    <text evidence="9">CRISPR (clustered regularly interspaced short palindromic repeat) is an adaptive immune system that provides protection against mobile genetic elements (viruses, transposable elements and conjugative plasmids). CRISPR clusters contain sequences complementary to antecedent mobile elements and target invading nucleic acids. CRISPR clusters are transcribed and processed into CRISPR RNA (crRNA).</text>
</comment>
<comment type="similarity">
    <text evidence="9">Belongs to the CRISPR-associated exonuclease Cas4 family.</text>
</comment>
<evidence type="ECO:0000256" key="9">
    <source>
        <dbReference type="RuleBase" id="RU365022"/>
    </source>
</evidence>
<protein>
    <recommendedName>
        <fullName evidence="9">CRISPR-associated exonuclease Cas4</fullName>
        <ecNumber evidence="9">3.1.12.1</ecNumber>
    </recommendedName>
</protein>
<dbReference type="InterPro" id="IPR011604">
    <property type="entry name" value="PDDEXK-like_dom_sf"/>
</dbReference>
<evidence type="ECO:0000256" key="4">
    <source>
        <dbReference type="ARBA" id="ARBA00022839"/>
    </source>
</evidence>
<dbReference type="GO" id="GO:0004527">
    <property type="term" value="F:exonuclease activity"/>
    <property type="evidence" value="ECO:0007669"/>
    <property type="project" value="UniProtKB-KW"/>
</dbReference>
<keyword evidence="5 9" id="KW-0408">Iron</keyword>
<dbReference type="Pfam" id="PF01930">
    <property type="entry name" value="Cas_Cas4"/>
    <property type="match status" value="1"/>
</dbReference>
<sequence length="167" mass="19791">MVIEVEITGTLIWYYYICRREVWLMSRHITPWQENPFIELGRLISKETYERSKKEIKVENVVIDIIKSADHKILVGEVKKSSRFLKSAIMQLAYYLMKLKKYGIDSTGILLFPKEKRRLLISLTREIELELEKAQKDIKELITRESPPAPVKNKFCSKCGYREFCWA</sequence>
<organism evidence="11">
    <name type="scientific">candidate division WOR-3 bacterium</name>
    <dbReference type="NCBI Taxonomy" id="2052148"/>
    <lineage>
        <taxon>Bacteria</taxon>
        <taxon>Bacteria division WOR-3</taxon>
    </lineage>
</organism>
<evidence type="ECO:0000256" key="7">
    <source>
        <dbReference type="ARBA" id="ARBA00023118"/>
    </source>
</evidence>
<dbReference type="EMBL" id="DTDJ01000022">
    <property type="protein sequence ID" value="HGL17182.1"/>
    <property type="molecule type" value="Genomic_DNA"/>
</dbReference>
<dbReference type="InterPro" id="IPR013343">
    <property type="entry name" value="CRISPR-assoc_prot_Cas4"/>
</dbReference>
<evidence type="ECO:0000256" key="3">
    <source>
        <dbReference type="ARBA" id="ARBA00022801"/>
    </source>
</evidence>
<evidence type="ECO:0000256" key="6">
    <source>
        <dbReference type="ARBA" id="ARBA00023014"/>
    </source>
</evidence>